<dbReference type="EMBL" id="MUGX01000009">
    <property type="protein sequence ID" value="OXA89095.1"/>
    <property type="molecule type" value="Genomic_DNA"/>
</dbReference>
<evidence type="ECO:0000313" key="5">
    <source>
        <dbReference type="EMBL" id="OXA89095.1"/>
    </source>
</evidence>
<dbReference type="PANTHER" id="PTHR13504:SF38">
    <property type="entry name" value="FIDO DOMAIN-CONTAINING PROTEIN"/>
    <property type="match status" value="1"/>
</dbReference>
<evidence type="ECO:0000256" key="1">
    <source>
        <dbReference type="PIRSR" id="PIRSR640198-2"/>
    </source>
</evidence>
<organism evidence="4 6">
    <name type="scientific">Flavobacterium hibernum</name>
    <dbReference type="NCBI Taxonomy" id="37752"/>
    <lineage>
        <taxon>Bacteria</taxon>
        <taxon>Pseudomonadati</taxon>
        <taxon>Bacteroidota</taxon>
        <taxon>Flavobacteriia</taxon>
        <taxon>Flavobacteriales</taxon>
        <taxon>Flavobacteriaceae</taxon>
        <taxon>Flavobacterium</taxon>
    </lineage>
</organism>
<dbReference type="Pfam" id="PF02661">
    <property type="entry name" value="Fic"/>
    <property type="match status" value="1"/>
</dbReference>
<dbReference type="InterPro" id="IPR036597">
    <property type="entry name" value="Fido-like_dom_sf"/>
</dbReference>
<dbReference type="RefSeq" id="WP_041518723.1">
    <property type="nucleotide sequence ID" value="NZ_JPRK01000012.1"/>
</dbReference>
<evidence type="ECO:0000259" key="2">
    <source>
        <dbReference type="PROSITE" id="PS50943"/>
    </source>
</evidence>
<feature type="domain" description="Fido" evidence="3">
    <location>
        <begin position="195"/>
        <end position="320"/>
    </location>
</feature>
<keyword evidence="1" id="KW-0547">Nucleotide-binding</keyword>
<dbReference type="PROSITE" id="PS50943">
    <property type="entry name" value="HTH_CROC1"/>
    <property type="match status" value="1"/>
</dbReference>
<keyword evidence="7" id="KW-1185">Reference proteome</keyword>
<proteinExistence type="predicted"/>
<dbReference type="Pfam" id="PF01381">
    <property type="entry name" value="HTH_3"/>
    <property type="match status" value="1"/>
</dbReference>
<keyword evidence="1" id="KW-0067">ATP-binding</keyword>
<dbReference type="Gene3D" id="1.10.3290.10">
    <property type="entry name" value="Fido-like domain"/>
    <property type="match status" value="1"/>
</dbReference>
<dbReference type="PANTHER" id="PTHR13504">
    <property type="entry name" value="FIDO DOMAIN-CONTAINING PROTEIN DDB_G0283145"/>
    <property type="match status" value="1"/>
</dbReference>
<protein>
    <submittedName>
        <fullName evidence="4">DNA-binding protein</fullName>
    </submittedName>
</protein>
<dbReference type="GO" id="GO:0005524">
    <property type="term" value="F:ATP binding"/>
    <property type="evidence" value="ECO:0007669"/>
    <property type="project" value="UniProtKB-KW"/>
</dbReference>
<dbReference type="SUPFAM" id="SSF47413">
    <property type="entry name" value="lambda repressor-like DNA-binding domains"/>
    <property type="match status" value="1"/>
</dbReference>
<evidence type="ECO:0000259" key="3">
    <source>
        <dbReference type="PROSITE" id="PS51459"/>
    </source>
</evidence>
<dbReference type="STRING" id="37752.IW18_15090"/>
<dbReference type="AlphaFoldDB" id="A0A0D0EE91"/>
<dbReference type="GO" id="GO:0003677">
    <property type="term" value="F:DNA binding"/>
    <property type="evidence" value="ECO:0007669"/>
    <property type="project" value="UniProtKB-KW"/>
</dbReference>
<reference evidence="4 6" key="1">
    <citation type="submission" date="2015-01" db="EMBL/GenBank/DDBJ databases">
        <title>Genome of Flavobacterium hibernum DSM 12611.</title>
        <authorList>
            <person name="Stropko S.J."/>
            <person name="Pipes S.E."/>
            <person name="Newman J.D."/>
        </authorList>
    </citation>
    <scope>NUCLEOTIDE SEQUENCE [LARGE SCALE GENOMIC DNA]</scope>
    <source>
        <strain evidence="4 6">DSM 12611</strain>
    </source>
</reference>
<dbReference type="Gene3D" id="1.10.260.40">
    <property type="entry name" value="lambda repressor-like DNA-binding domains"/>
    <property type="match status" value="1"/>
</dbReference>
<dbReference type="EMBL" id="JPRK01000012">
    <property type="protein sequence ID" value="KIO51944.1"/>
    <property type="molecule type" value="Genomic_DNA"/>
</dbReference>
<comment type="caution">
    <text evidence="4">The sequence shown here is derived from an EMBL/GenBank/DDBJ whole genome shotgun (WGS) entry which is preliminary data.</text>
</comment>
<dbReference type="Proteomes" id="UP000032061">
    <property type="component" value="Unassembled WGS sequence"/>
</dbReference>
<evidence type="ECO:0000313" key="7">
    <source>
        <dbReference type="Proteomes" id="UP000198302"/>
    </source>
</evidence>
<dbReference type="CDD" id="cd00093">
    <property type="entry name" value="HTH_XRE"/>
    <property type="match status" value="1"/>
</dbReference>
<keyword evidence="4" id="KW-0238">DNA-binding</keyword>
<dbReference type="Proteomes" id="UP000198302">
    <property type="component" value="Unassembled WGS sequence"/>
</dbReference>
<feature type="domain" description="HTH cro/C1-type" evidence="2">
    <location>
        <begin position="5"/>
        <end position="59"/>
    </location>
</feature>
<dbReference type="InterPro" id="IPR003812">
    <property type="entry name" value="Fido"/>
</dbReference>
<dbReference type="SUPFAM" id="SSF140931">
    <property type="entry name" value="Fic-like"/>
    <property type="match status" value="1"/>
</dbReference>
<feature type="binding site" evidence="1">
    <location>
        <position position="307"/>
    </location>
    <ligand>
        <name>ATP</name>
        <dbReference type="ChEBI" id="CHEBI:30616"/>
    </ligand>
</feature>
<accession>A0A0D0EE91</accession>
<dbReference type="InterPro" id="IPR001387">
    <property type="entry name" value="Cro/C1-type_HTH"/>
</dbReference>
<dbReference type="InterPro" id="IPR010982">
    <property type="entry name" value="Lambda_DNA-bd_dom_sf"/>
</dbReference>
<evidence type="ECO:0000313" key="6">
    <source>
        <dbReference type="Proteomes" id="UP000032061"/>
    </source>
</evidence>
<dbReference type="OrthoDB" id="9814400at2"/>
<dbReference type="InterPro" id="IPR040198">
    <property type="entry name" value="Fido_containing"/>
</dbReference>
<dbReference type="PROSITE" id="PS51459">
    <property type="entry name" value="FIDO"/>
    <property type="match status" value="1"/>
</dbReference>
<gene>
    <name evidence="5" type="ORF">B0A73_05830</name>
    <name evidence="4" type="ORF">IW18_15090</name>
</gene>
<sequence length="335" mass="38770">MKSLLKNAREQKGLKTREVAQILSIDQALISKFESGTRRPTKDQISRLSQLLEIDFETIMIAWLKEKIMYEIGEEEFALKALLLVEQEIQNNKKIINSAVLSSLQVILDEIETLKKQIISFQHFDLHRISKILELEFISESNRLNGNSLTFQETKSVINEGLTISGKSMHEHLEAVNLQEAIGYIKDLNQKKVPVTEKEFLLIHTLILRGIKPENSGKYKNDPLIIREMNLFFNWYEANKNNLHPILLASEAHLKIMTISPFENGNVQIANLLMNWILLQNSYVFATIQGNESDINEYLEVLEECQNKNDKSFFINYILRIEKENLIRAIELVSK</sequence>
<name>A0A0D0EE91_9FLAO</name>
<dbReference type="SMART" id="SM00530">
    <property type="entry name" value="HTH_XRE"/>
    <property type="match status" value="1"/>
</dbReference>
<evidence type="ECO:0000313" key="4">
    <source>
        <dbReference type="EMBL" id="KIO51944.1"/>
    </source>
</evidence>
<reference evidence="5 7" key="2">
    <citation type="submission" date="2016-11" db="EMBL/GenBank/DDBJ databases">
        <title>Whole genomes of Flavobacteriaceae.</title>
        <authorList>
            <person name="Stine C."/>
            <person name="Li C."/>
            <person name="Tadesse D."/>
        </authorList>
    </citation>
    <scope>NUCLEOTIDE SEQUENCE [LARGE SCALE GENOMIC DNA]</scope>
    <source>
        <strain evidence="5 7">ATCC 51468</strain>
    </source>
</reference>